<dbReference type="SMART" id="SM00028">
    <property type="entry name" value="TPR"/>
    <property type="match status" value="3"/>
</dbReference>
<keyword evidence="6" id="KW-1185">Reference proteome</keyword>
<evidence type="ECO:0000313" key="6">
    <source>
        <dbReference type="Proteomes" id="UP001165063"/>
    </source>
</evidence>
<evidence type="ECO:0000313" key="5">
    <source>
        <dbReference type="EMBL" id="GME81324.1"/>
    </source>
</evidence>
<dbReference type="InterPro" id="IPR011990">
    <property type="entry name" value="TPR-like_helical_dom_sf"/>
</dbReference>
<dbReference type="InterPro" id="IPR019734">
    <property type="entry name" value="TPR_rpt"/>
</dbReference>
<evidence type="ECO:0000256" key="4">
    <source>
        <dbReference type="SAM" id="Coils"/>
    </source>
</evidence>
<dbReference type="GO" id="GO:0016020">
    <property type="term" value="C:membrane"/>
    <property type="evidence" value="ECO:0007669"/>
    <property type="project" value="TreeGrafter"/>
</dbReference>
<feature type="repeat" description="TPR" evidence="3">
    <location>
        <begin position="38"/>
        <end position="71"/>
    </location>
</feature>
<keyword evidence="4" id="KW-0175">Coiled coil</keyword>
<dbReference type="GO" id="GO:0060090">
    <property type="term" value="F:molecular adaptor activity"/>
    <property type="evidence" value="ECO:0007669"/>
    <property type="project" value="TreeGrafter"/>
</dbReference>
<reference evidence="5" key="1">
    <citation type="submission" date="2023-04" db="EMBL/GenBank/DDBJ databases">
        <title>Ambrosiozyma monospora NBRC 1965.</title>
        <authorList>
            <person name="Ichikawa N."/>
            <person name="Sato H."/>
            <person name="Tonouchi N."/>
        </authorList>
    </citation>
    <scope>NUCLEOTIDE SEQUENCE</scope>
    <source>
        <strain evidence="5">NBRC 1965</strain>
    </source>
</reference>
<dbReference type="GO" id="GO:0006620">
    <property type="term" value="P:post-translational protein targeting to endoplasmic reticulum membrane"/>
    <property type="evidence" value="ECO:0007669"/>
    <property type="project" value="TreeGrafter"/>
</dbReference>
<evidence type="ECO:0000256" key="1">
    <source>
        <dbReference type="ARBA" id="ARBA00022737"/>
    </source>
</evidence>
<dbReference type="Proteomes" id="UP001165063">
    <property type="component" value="Unassembled WGS sequence"/>
</dbReference>
<organism evidence="5 6">
    <name type="scientific">Ambrosiozyma monospora</name>
    <name type="common">Yeast</name>
    <name type="synonym">Endomycopsis monosporus</name>
    <dbReference type="NCBI Taxonomy" id="43982"/>
    <lineage>
        <taxon>Eukaryota</taxon>
        <taxon>Fungi</taxon>
        <taxon>Dikarya</taxon>
        <taxon>Ascomycota</taxon>
        <taxon>Saccharomycotina</taxon>
        <taxon>Pichiomycetes</taxon>
        <taxon>Pichiales</taxon>
        <taxon>Pichiaceae</taxon>
        <taxon>Ambrosiozyma</taxon>
    </lineage>
</organism>
<dbReference type="PROSITE" id="PS50005">
    <property type="entry name" value="TPR"/>
    <property type="match status" value="1"/>
</dbReference>
<dbReference type="InterPro" id="IPR047150">
    <property type="entry name" value="SGT"/>
</dbReference>
<comment type="caution">
    <text evidence="5">The sequence shown here is derived from an EMBL/GenBank/DDBJ whole genome shotgun (WGS) entry which is preliminary data.</text>
</comment>
<dbReference type="PANTHER" id="PTHR45831">
    <property type="entry name" value="LD24721P"/>
    <property type="match status" value="1"/>
</dbReference>
<dbReference type="Gene3D" id="1.25.40.10">
    <property type="entry name" value="Tetratricopeptide repeat domain"/>
    <property type="match status" value="1"/>
</dbReference>
<accession>A0A9W6T9N7</accession>
<dbReference type="PANTHER" id="PTHR45831:SF2">
    <property type="entry name" value="LD24721P"/>
    <property type="match status" value="1"/>
</dbReference>
<keyword evidence="1" id="KW-0677">Repeat</keyword>
<feature type="coiled-coil region" evidence="4">
    <location>
        <begin position="106"/>
        <end position="133"/>
    </location>
</feature>
<dbReference type="AlphaFoldDB" id="A0A9W6T9N7"/>
<dbReference type="SUPFAM" id="SSF48452">
    <property type="entry name" value="TPR-like"/>
    <property type="match status" value="1"/>
</dbReference>
<keyword evidence="2 3" id="KW-0802">TPR repeat</keyword>
<gene>
    <name evidence="5" type="ORF">Amon01_000998700</name>
</gene>
<dbReference type="OrthoDB" id="629492at2759"/>
<evidence type="ECO:0000256" key="2">
    <source>
        <dbReference type="ARBA" id="ARBA00022803"/>
    </source>
</evidence>
<proteinExistence type="predicted"/>
<name>A0A9W6T9N7_AMBMO</name>
<protein>
    <submittedName>
        <fullName evidence="5">Unnamed protein product</fullName>
    </submittedName>
</protein>
<dbReference type="GO" id="GO:0072380">
    <property type="term" value="C:TRC complex"/>
    <property type="evidence" value="ECO:0007669"/>
    <property type="project" value="TreeGrafter"/>
</dbReference>
<dbReference type="Pfam" id="PF00515">
    <property type="entry name" value="TPR_1"/>
    <property type="match status" value="1"/>
</dbReference>
<sequence>MSAFDELRTKGNEKFKNGNYGGALLHYTQCIDLNPQAYALYCNRAAALIKLDSMEEAKEDLQKSLEINPHYIPSLCRLGFILLYEGNTIEALENYVRAILICSRERSQLERFKSQLKEAVRLAENRLIDQEQRTSTQTISEESQPWSTIHLNLQQLQPLQRM</sequence>
<dbReference type="EMBL" id="BSXU01014725">
    <property type="protein sequence ID" value="GME81324.1"/>
    <property type="molecule type" value="Genomic_DNA"/>
</dbReference>
<evidence type="ECO:0000256" key="3">
    <source>
        <dbReference type="PROSITE-ProRule" id="PRU00339"/>
    </source>
</evidence>